<dbReference type="NCBIfam" id="TIGR01879">
    <property type="entry name" value="hydantase"/>
    <property type="match status" value="1"/>
</dbReference>
<evidence type="ECO:0000256" key="3">
    <source>
        <dbReference type="ARBA" id="ARBA00011738"/>
    </source>
</evidence>
<reference evidence="9" key="1">
    <citation type="journal article" date="2019" name="Int. J. Syst. Evol. Microbiol.">
        <title>The Global Catalogue of Microorganisms (GCM) 10K type strain sequencing project: providing services to taxonomists for standard genome sequencing and annotation.</title>
        <authorList>
            <consortium name="The Broad Institute Genomics Platform"/>
            <consortium name="The Broad Institute Genome Sequencing Center for Infectious Disease"/>
            <person name="Wu L."/>
            <person name="Ma J."/>
        </authorList>
    </citation>
    <scope>NUCLEOTIDE SEQUENCE [LARGE SCALE GENOMIC DNA]</scope>
    <source>
        <strain evidence="9">WYCCWR 12678</strain>
    </source>
</reference>
<organism evidence="8 9">
    <name type="scientific">Effusibacillus consociatus</name>
    <dbReference type="NCBI Taxonomy" id="1117041"/>
    <lineage>
        <taxon>Bacteria</taxon>
        <taxon>Bacillati</taxon>
        <taxon>Bacillota</taxon>
        <taxon>Bacilli</taxon>
        <taxon>Bacillales</taxon>
        <taxon>Alicyclobacillaceae</taxon>
        <taxon>Effusibacillus</taxon>
    </lineage>
</organism>
<keyword evidence="6" id="KW-0464">Manganese</keyword>
<dbReference type="RefSeq" id="WP_380024624.1">
    <property type="nucleotide sequence ID" value="NZ_JBHSHC010000029.1"/>
</dbReference>
<dbReference type="InterPro" id="IPR010158">
    <property type="entry name" value="Amidase_Cbmase"/>
</dbReference>
<evidence type="ECO:0000256" key="4">
    <source>
        <dbReference type="ARBA" id="ARBA00022723"/>
    </source>
</evidence>
<comment type="cofactor">
    <cofactor evidence="1">
        <name>Mn(2+)</name>
        <dbReference type="ChEBI" id="CHEBI:29035"/>
    </cofactor>
</comment>
<dbReference type="PANTHER" id="PTHR32494">
    <property type="entry name" value="ALLANTOATE DEIMINASE-RELATED"/>
    <property type="match status" value="1"/>
</dbReference>
<feature type="domain" description="Peptidase M20 dimerisation" evidence="7">
    <location>
        <begin position="213"/>
        <end position="311"/>
    </location>
</feature>
<dbReference type="Gene3D" id="3.30.70.360">
    <property type="match status" value="1"/>
</dbReference>
<evidence type="ECO:0000256" key="6">
    <source>
        <dbReference type="ARBA" id="ARBA00023211"/>
    </source>
</evidence>
<dbReference type="Pfam" id="PF01546">
    <property type="entry name" value="Peptidase_M20"/>
    <property type="match status" value="1"/>
</dbReference>
<sequence length="415" mass="45053">MNTLHQKINVERIMQRIDKLAECSSTDYGVTRLSFTKESEAAAELVSQWMRDAGMSVRRDQLNNLIGRYEGKHSDAPVLIIGSHLDSVVHAGKYDGILGVISGIEVVQTLFENGVQPDTPIEVVAFCDEEGARFHTTLLGSRAMAGSLRDEDFEAEDEKGTTLASSIRELGLDPSAYRLAARDPKTIKGYIELHIEQGPVLEQLDQACGVVVGIAGASRYEFRVEGSAGHAGTVPMALRKDALVGASEMIQAIERITLQYENVVATVGKLTVTPGASNVIPGTVKGTLDIRSIEDEQRHEALKLIVEECERISQRQGLSCYFYKIMESSAVSCSNSFMNVISTVLEMHDIIPFEIVSGAGHDAMAMAAIAEIGMIFVRCKEGISHHPAEEVTGEDMQKAASVLLDTVVKLTASID</sequence>
<dbReference type="InterPro" id="IPR036264">
    <property type="entry name" value="Bact_exopeptidase_dim_dom"/>
</dbReference>
<name>A0ABV9PYN8_9BACL</name>
<evidence type="ECO:0000256" key="5">
    <source>
        <dbReference type="ARBA" id="ARBA00022801"/>
    </source>
</evidence>
<protein>
    <submittedName>
        <fullName evidence="8">Allantoate amidohydrolase</fullName>
    </submittedName>
</protein>
<evidence type="ECO:0000313" key="8">
    <source>
        <dbReference type="EMBL" id="MFC4766728.1"/>
    </source>
</evidence>
<comment type="similarity">
    <text evidence="2">Belongs to the peptidase M20 family.</text>
</comment>
<dbReference type="Pfam" id="PF07687">
    <property type="entry name" value="M20_dimer"/>
    <property type="match status" value="1"/>
</dbReference>
<keyword evidence="9" id="KW-1185">Reference proteome</keyword>
<dbReference type="InterPro" id="IPR011650">
    <property type="entry name" value="Peptidase_M20_dimer"/>
</dbReference>
<evidence type="ECO:0000256" key="1">
    <source>
        <dbReference type="ARBA" id="ARBA00001936"/>
    </source>
</evidence>
<evidence type="ECO:0000259" key="7">
    <source>
        <dbReference type="Pfam" id="PF07687"/>
    </source>
</evidence>
<dbReference type="NCBIfam" id="NF006775">
    <property type="entry name" value="PRK09290.2-5"/>
    <property type="match status" value="1"/>
</dbReference>
<dbReference type="EMBL" id="JBHSHC010000029">
    <property type="protein sequence ID" value="MFC4766728.1"/>
    <property type="molecule type" value="Genomic_DNA"/>
</dbReference>
<evidence type="ECO:0000313" key="9">
    <source>
        <dbReference type="Proteomes" id="UP001596002"/>
    </source>
</evidence>
<comment type="caution">
    <text evidence="8">The sequence shown here is derived from an EMBL/GenBank/DDBJ whole genome shotgun (WGS) entry which is preliminary data.</text>
</comment>
<comment type="subunit">
    <text evidence="3">Homodimer.</text>
</comment>
<keyword evidence="5" id="KW-0378">Hydrolase</keyword>
<dbReference type="SUPFAM" id="SSF55031">
    <property type="entry name" value="Bacterial exopeptidase dimerisation domain"/>
    <property type="match status" value="1"/>
</dbReference>
<dbReference type="Proteomes" id="UP001596002">
    <property type="component" value="Unassembled WGS sequence"/>
</dbReference>
<dbReference type="PANTHER" id="PTHR32494:SF19">
    <property type="entry name" value="ALLANTOATE DEIMINASE-RELATED"/>
    <property type="match status" value="1"/>
</dbReference>
<dbReference type="CDD" id="cd03884">
    <property type="entry name" value="M20_bAS"/>
    <property type="match status" value="1"/>
</dbReference>
<dbReference type="NCBIfam" id="NF006771">
    <property type="entry name" value="PRK09290.1-5"/>
    <property type="match status" value="1"/>
</dbReference>
<dbReference type="PIRSF" id="PIRSF001235">
    <property type="entry name" value="Amidase_carbamoylase"/>
    <property type="match status" value="1"/>
</dbReference>
<gene>
    <name evidence="8" type="ORF">ACFO8Q_04980</name>
</gene>
<evidence type="ECO:0000256" key="2">
    <source>
        <dbReference type="ARBA" id="ARBA00006153"/>
    </source>
</evidence>
<dbReference type="SUPFAM" id="SSF53187">
    <property type="entry name" value="Zn-dependent exopeptidases"/>
    <property type="match status" value="1"/>
</dbReference>
<dbReference type="InterPro" id="IPR002933">
    <property type="entry name" value="Peptidase_M20"/>
</dbReference>
<keyword evidence="4" id="KW-0479">Metal-binding</keyword>
<proteinExistence type="inferred from homology"/>
<dbReference type="Gene3D" id="3.40.630.10">
    <property type="entry name" value="Zn peptidases"/>
    <property type="match status" value="1"/>
</dbReference>
<accession>A0ABV9PYN8</accession>